<reference evidence="1" key="1">
    <citation type="submission" date="2023-04" db="EMBL/GenBank/DDBJ databases">
        <authorList>
            <person name="Vijverberg K."/>
            <person name="Xiong W."/>
            <person name="Schranz E."/>
        </authorList>
    </citation>
    <scope>NUCLEOTIDE SEQUENCE</scope>
</reference>
<evidence type="ECO:0000313" key="2">
    <source>
        <dbReference type="Proteomes" id="UP001177003"/>
    </source>
</evidence>
<proteinExistence type="predicted"/>
<dbReference type="PANTHER" id="PTHR36077">
    <property type="entry name" value="BNAA02G07370D PROTEIN"/>
    <property type="match status" value="1"/>
</dbReference>
<dbReference type="EMBL" id="OX465085">
    <property type="protein sequence ID" value="CAI9301258.1"/>
    <property type="molecule type" value="Genomic_DNA"/>
</dbReference>
<evidence type="ECO:0000313" key="1">
    <source>
        <dbReference type="EMBL" id="CAI9301258.1"/>
    </source>
</evidence>
<dbReference type="Proteomes" id="UP001177003">
    <property type="component" value="Chromosome 9"/>
</dbReference>
<keyword evidence="2" id="KW-1185">Reference proteome</keyword>
<dbReference type="AlphaFoldDB" id="A0AA36EMM9"/>
<sequence length="312" mass="35027">MVGRGGNRWRWLTAATVEGQRQQWVAAVGSRGRPCCFISISGCSTRDQDEASMTMCLVVMGYDRMEVEGVPLSAMVVLFPVEVRNGCRKKAAGGGGKSSGRNNGVPPLALVVLFPGEVRNGCKKRLQVVEERAPIETLGWGWLQSRIFVFSMVRKSYRAAETVAKSFTAEKYLKKIGLGKDDYYFWKQIGKALVCTYTLFGAMWLFNETSPLGWWTLKPVPKEEKELAHLYQRINYPYPGDEEAMTDFIAKGGMIGTMVSAKGTIDMESGPGNYQKQLQKEKFDQEALRLWLRMKNEVVQELQEKGYGFLAP</sequence>
<accession>A0AA36EMM9</accession>
<protein>
    <submittedName>
        <fullName evidence="1">Uncharacterized protein</fullName>
    </submittedName>
</protein>
<organism evidence="1 2">
    <name type="scientific">Lactuca saligna</name>
    <name type="common">Willowleaf lettuce</name>
    <dbReference type="NCBI Taxonomy" id="75948"/>
    <lineage>
        <taxon>Eukaryota</taxon>
        <taxon>Viridiplantae</taxon>
        <taxon>Streptophyta</taxon>
        <taxon>Embryophyta</taxon>
        <taxon>Tracheophyta</taxon>
        <taxon>Spermatophyta</taxon>
        <taxon>Magnoliopsida</taxon>
        <taxon>eudicotyledons</taxon>
        <taxon>Gunneridae</taxon>
        <taxon>Pentapetalae</taxon>
        <taxon>asterids</taxon>
        <taxon>campanulids</taxon>
        <taxon>Asterales</taxon>
        <taxon>Asteraceae</taxon>
        <taxon>Cichorioideae</taxon>
        <taxon>Cichorieae</taxon>
        <taxon>Lactucinae</taxon>
        <taxon>Lactuca</taxon>
    </lineage>
</organism>
<name>A0AA36EMM9_LACSI</name>
<dbReference type="PANTHER" id="PTHR36077:SF1">
    <property type="entry name" value="HOMEOBOX PROSPERO PROTEIN"/>
    <property type="match status" value="1"/>
</dbReference>
<gene>
    <name evidence="1" type="ORF">LSALG_LOCUS39825</name>
</gene>